<comment type="caution">
    <text evidence="2">The sequence shown here is derived from an EMBL/GenBank/DDBJ whole genome shotgun (WGS) entry which is preliminary data.</text>
</comment>
<sequence>MQQELLQFKLQEAWTLVDLPYGKRDKQLDGLPTQKKKYDVSFHTKKVFANMKIIGQGFSEHASGNIAKTQTKATSIEPSSQGTSSGDSLMREDTMGNTSAHTRYERIVLDLEDELKGTKNAQQTKIYGLERRVKKLEKKHRLRTHKLKRLYKVSLTARLISSSDDETLDKKDTSKHGRMNEIDADEDISLVSTYDNVIQDEGIEDIVATAIADVSTTKTIVTTTLTITTESTKINVKAKVDADYQLAERLQAEEQEQLTDAEKAKLFMEFMEKRRKFFAVKRTVEKRNKPPTKAQQRSIMSTYLKNMDGWKPRALKNKSFTETKELFNKAMKRIYNFIDFRTELVEVSTKKDEAKTAQESSSKRA</sequence>
<feature type="region of interest" description="Disordered" evidence="1">
    <location>
        <begin position="68"/>
        <end position="92"/>
    </location>
</feature>
<dbReference type="AlphaFoldDB" id="A0A6L2LE16"/>
<accession>A0A6L2LE16</accession>
<protein>
    <submittedName>
        <fullName evidence="2">Uncharacterized protein</fullName>
    </submittedName>
</protein>
<feature type="compositionally biased region" description="Polar residues" evidence="1">
    <location>
        <begin position="68"/>
        <end position="87"/>
    </location>
</feature>
<organism evidence="2">
    <name type="scientific">Tanacetum cinerariifolium</name>
    <name type="common">Dalmatian daisy</name>
    <name type="synonym">Chrysanthemum cinerariifolium</name>
    <dbReference type="NCBI Taxonomy" id="118510"/>
    <lineage>
        <taxon>Eukaryota</taxon>
        <taxon>Viridiplantae</taxon>
        <taxon>Streptophyta</taxon>
        <taxon>Embryophyta</taxon>
        <taxon>Tracheophyta</taxon>
        <taxon>Spermatophyta</taxon>
        <taxon>Magnoliopsida</taxon>
        <taxon>eudicotyledons</taxon>
        <taxon>Gunneridae</taxon>
        <taxon>Pentapetalae</taxon>
        <taxon>asterids</taxon>
        <taxon>campanulids</taxon>
        <taxon>Asterales</taxon>
        <taxon>Asteraceae</taxon>
        <taxon>Asteroideae</taxon>
        <taxon>Anthemideae</taxon>
        <taxon>Anthemidinae</taxon>
        <taxon>Tanacetum</taxon>
    </lineage>
</organism>
<evidence type="ECO:0000313" key="2">
    <source>
        <dbReference type="EMBL" id="GEU58832.1"/>
    </source>
</evidence>
<evidence type="ECO:0000256" key="1">
    <source>
        <dbReference type="SAM" id="MobiDB-lite"/>
    </source>
</evidence>
<reference evidence="2" key="1">
    <citation type="journal article" date="2019" name="Sci. Rep.">
        <title>Draft genome of Tanacetum cinerariifolium, the natural source of mosquito coil.</title>
        <authorList>
            <person name="Yamashiro T."/>
            <person name="Shiraishi A."/>
            <person name="Satake H."/>
            <person name="Nakayama K."/>
        </authorList>
    </citation>
    <scope>NUCLEOTIDE SEQUENCE</scope>
</reference>
<name>A0A6L2LE16_TANCI</name>
<dbReference type="EMBL" id="BKCJ010004068">
    <property type="protein sequence ID" value="GEU58832.1"/>
    <property type="molecule type" value="Genomic_DNA"/>
</dbReference>
<gene>
    <name evidence="2" type="ORF">Tci_030810</name>
</gene>
<proteinExistence type="predicted"/>